<dbReference type="InterPro" id="IPR018948">
    <property type="entry name" value="GTP-bd_TrmE_N"/>
</dbReference>
<organism evidence="13 14">
    <name type="scientific">[Clostridium] asparagiforme DSM 15981</name>
    <dbReference type="NCBI Taxonomy" id="518636"/>
    <lineage>
        <taxon>Bacteria</taxon>
        <taxon>Bacillati</taxon>
        <taxon>Bacillota</taxon>
        <taxon>Clostridia</taxon>
        <taxon>Lachnospirales</taxon>
        <taxon>Lachnospiraceae</taxon>
        <taxon>Enterocloster</taxon>
    </lineage>
</organism>
<dbReference type="EC" id="3.6.-.-" evidence="10"/>
<feature type="binding site" evidence="10">
    <location>
        <position position="470"/>
    </location>
    <ligand>
        <name>(6S)-5-formyl-5,6,7,8-tetrahydrofolate</name>
        <dbReference type="ChEBI" id="CHEBI:57457"/>
    </ligand>
</feature>
<proteinExistence type="inferred from homology"/>
<feature type="binding site" evidence="10">
    <location>
        <position position="256"/>
    </location>
    <ligand>
        <name>K(+)</name>
        <dbReference type="ChEBI" id="CHEBI:29103"/>
    </ligand>
</feature>
<comment type="caution">
    <text evidence="13">The sequence shown here is derived from an EMBL/GenBank/DDBJ whole genome shotgun (WGS) entry which is preliminary data.</text>
</comment>
<evidence type="ECO:0000256" key="8">
    <source>
        <dbReference type="ARBA" id="ARBA00022958"/>
    </source>
</evidence>
<dbReference type="SUPFAM" id="SSF52540">
    <property type="entry name" value="P-loop containing nucleoside triphosphate hydrolases"/>
    <property type="match status" value="1"/>
</dbReference>
<dbReference type="PANTHER" id="PTHR42714">
    <property type="entry name" value="TRNA MODIFICATION GTPASE GTPBP3"/>
    <property type="match status" value="1"/>
</dbReference>
<evidence type="ECO:0000256" key="9">
    <source>
        <dbReference type="ARBA" id="ARBA00023134"/>
    </source>
</evidence>
<dbReference type="NCBIfam" id="TIGR00231">
    <property type="entry name" value="small_GTP"/>
    <property type="match status" value="1"/>
</dbReference>
<dbReference type="GO" id="GO:0005829">
    <property type="term" value="C:cytosol"/>
    <property type="evidence" value="ECO:0007669"/>
    <property type="project" value="TreeGrafter"/>
</dbReference>
<reference evidence="13 14" key="1">
    <citation type="submission" date="2009-01" db="EMBL/GenBank/DDBJ databases">
        <authorList>
            <person name="Fulton L."/>
            <person name="Clifton S."/>
            <person name="Fulton B."/>
            <person name="Xu J."/>
            <person name="Minx P."/>
            <person name="Pepin K.H."/>
            <person name="Johnson M."/>
            <person name="Bhonagiri V."/>
            <person name="Nash W.E."/>
            <person name="Mardis E.R."/>
            <person name="Wilson R.K."/>
        </authorList>
    </citation>
    <scope>NUCLEOTIDE SEQUENCE [LARGE SCALE GENOMIC DNA]</scope>
    <source>
        <strain evidence="13 14">DSM 15981</strain>
    </source>
</reference>
<comment type="similarity">
    <text evidence="1 10 11">Belongs to the TRAFAC class TrmE-Era-EngA-EngB-Septin-like GTPase superfamily. TrmE GTPase family.</text>
</comment>
<dbReference type="EMBL" id="ACCJ01000006">
    <property type="protein sequence ID" value="EEG57788.1"/>
    <property type="molecule type" value="Genomic_DNA"/>
</dbReference>
<feature type="binding site" evidence="10">
    <location>
        <begin position="237"/>
        <end position="242"/>
    </location>
    <ligand>
        <name>GTP</name>
        <dbReference type="ChEBI" id="CHEBI:37565"/>
    </ligand>
</feature>
<evidence type="ECO:0000313" key="14">
    <source>
        <dbReference type="Proteomes" id="UP000004756"/>
    </source>
</evidence>
<dbReference type="HAMAP" id="MF_00379">
    <property type="entry name" value="GTPase_MnmE"/>
    <property type="match status" value="1"/>
</dbReference>
<evidence type="ECO:0000256" key="1">
    <source>
        <dbReference type="ARBA" id="ARBA00011043"/>
    </source>
</evidence>
<comment type="function">
    <text evidence="10">Exhibits a very high intrinsic GTPase hydrolysis rate. Involved in the addition of a carboxymethylaminomethyl (cmnm) group at the wobble position (U34) of certain tRNAs, forming tRNA-cmnm(5)s(2)U34.</text>
</comment>
<dbReference type="InterPro" id="IPR027417">
    <property type="entry name" value="P-loop_NTPase"/>
</dbReference>
<evidence type="ECO:0000256" key="11">
    <source>
        <dbReference type="RuleBase" id="RU003313"/>
    </source>
</evidence>
<feature type="binding site" evidence="10">
    <location>
        <position position="27"/>
    </location>
    <ligand>
        <name>(6S)-5-formyl-5,6,7,8-tetrahydrofolate</name>
        <dbReference type="ChEBI" id="CHEBI:57457"/>
    </ligand>
</feature>
<dbReference type="PRINTS" id="PR00326">
    <property type="entry name" value="GTP1OBG"/>
</dbReference>
<feature type="binding site" evidence="10">
    <location>
        <position position="241"/>
    </location>
    <ligand>
        <name>Mg(2+)</name>
        <dbReference type="ChEBI" id="CHEBI:18420"/>
    </ligand>
</feature>
<evidence type="ECO:0000259" key="12">
    <source>
        <dbReference type="PROSITE" id="PS51709"/>
    </source>
</evidence>
<evidence type="ECO:0000256" key="10">
    <source>
        <dbReference type="HAMAP-Rule" id="MF_00379"/>
    </source>
</evidence>
<keyword evidence="9 10" id="KW-0342">GTP-binding</keyword>
<dbReference type="InterPro" id="IPR006073">
    <property type="entry name" value="GTP-bd"/>
</dbReference>
<dbReference type="Pfam" id="PF10396">
    <property type="entry name" value="TrmE_N"/>
    <property type="match status" value="1"/>
</dbReference>
<evidence type="ECO:0000256" key="6">
    <source>
        <dbReference type="ARBA" id="ARBA00022801"/>
    </source>
</evidence>
<dbReference type="Pfam" id="PF01926">
    <property type="entry name" value="MMR_HSR1"/>
    <property type="match status" value="1"/>
</dbReference>
<dbReference type="GO" id="GO:0046872">
    <property type="term" value="F:metal ion binding"/>
    <property type="evidence" value="ECO:0007669"/>
    <property type="project" value="UniProtKB-KW"/>
</dbReference>
<dbReference type="InterPro" id="IPR031168">
    <property type="entry name" value="G_TrmE"/>
</dbReference>
<feature type="binding site" evidence="10">
    <location>
        <begin position="281"/>
        <end position="284"/>
    </location>
    <ligand>
        <name>GTP</name>
        <dbReference type="ChEBI" id="CHEBI:37565"/>
    </ligand>
</feature>
<dbReference type="AlphaFoldDB" id="C0CT09"/>
<dbReference type="InterPro" id="IPR004520">
    <property type="entry name" value="GTPase_MnmE"/>
</dbReference>
<feature type="binding site" evidence="10">
    <location>
        <position position="92"/>
    </location>
    <ligand>
        <name>(6S)-5-formyl-5,6,7,8-tetrahydrofolate</name>
        <dbReference type="ChEBI" id="CHEBI:57457"/>
    </ligand>
</feature>
<evidence type="ECO:0000256" key="7">
    <source>
        <dbReference type="ARBA" id="ARBA00022842"/>
    </source>
</evidence>
<dbReference type="Pfam" id="PF12631">
    <property type="entry name" value="MnmE_helical"/>
    <property type="match status" value="1"/>
</dbReference>
<keyword evidence="3 10" id="KW-0819">tRNA processing</keyword>
<dbReference type="CDD" id="cd14858">
    <property type="entry name" value="TrmE_N"/>
    <property type="match status" value="1"/>
</dbReference>
<dbReference type="Proteomes" id="UP000004756">
    <property type="component" value="Unassembled WGS sequence"/>
</dbReference>
<feature type="binding site" evidence="10">
    <location>
        <position position="258"/>
    </location>
    <ligand>
        <name>K(+)</name>
        <dbReference type="ChEBI" id="CHEBI:29103"/>
    </ligand>
</feature>
<feature type="binding site" evidence="10">
    <location>
        <position position="262"/>
    </location>
    <ligand>
        <name>Mg(2+)</name>
        <dbReference type="ChEBI" id="CHEBI:18420"/>
    </ligand>
</feature>
<name>C0CT09_9FIRM</name>
<keyword evidence="7 10" id="KW-0460">Magnesium</keyword>
<dbReference type="NCBIfam" id="TIGR00450">
    <property type="entry name" value="mnmE_trmE_thdF"/>
    <property type="match status" value="1"/>
</dbReference>
<dbReference type="GO" id="GO:0042802">
    <property type="term" value="F:identical protein binding"/>
    <property type="evidence" value="ECO:0007669"/>
    <property type="project" value="UniProtKB-ARBA"/>
</dbReference>
<dbReference type="PANTHER" id="PTHR42714:SF2">
    <property type="entry name" value="TRNA MODIFICATION GTPASE GTPBP3, MITOCHONDRIAL"/>
    <property type="match status" value="1"/>
</dbReference>
<keyword evidence="14" id="KW-1185">Reference proteome</keyword>
<keyword evidence="8 10" id="KW-0630">Potassium</keyword>
<dbReference type="CDD" id="cd04164">
    <property type="entry name" value="trmE"/>
    <property type="match status" value="1"/>
</dbReference>
<dbReference type="GO" id="GO:0003924">
    <property type="term" value="F:GTPase activity"/>
    <property type="evidence" value="ECO:0007669"/>
    <property type="project" value="UniProtKB-UniRule"/>
</dbReference>
<evidence type="ECO:0000256" key="5">
    <source>
        <dbReference type="ARBA" id="ARBA00022741"/>
    </source>
</evidence>
<dbReference type="FunFam" id="3.40.50.300:FF:000494">
    <property type="entry name" value="tRNA modification GTPase MnmE"/>
    <property type="match status" value="1"/>
</dbReference>
<comment type="subcellular location">
    <subcellularLocation>
        <location evidence="10">Cytoplasm</location>
    </subcellularLocation>
</comment>
<reference evidence="13 14" key="2">
    <citation type="submission" date="2009-02" db="EMBL/GenBank/DDBJ databases">
        <title>Draft genome sequence of Clostridium asparagiforme (DSM 15981).</title>
        <authorList>
            <person name="Sudarsanam P."/>
            <person name="Ley R."/>
            <person name="Guruge J."/>
            <person name="Turnbaugh P.J."/>
            <person name="Mahowald M."/>
            <person name="Liep D."/>
            <person name="Gordon J."/>
        </authorList>
    </citation>
    <scope>NUCLEOTIDE SEQUENCE [LARGE SCALE GENOMIC DNA]</scope>
    <source>
        <strain evidence="13 14">DSM 15981</strain>
    </source>
</reference>
<gene>
    <name evidence="10" type="primary">mnmE</name>
    <name evidence="10 13" type="synonym">trmE</name>
    <name evidence="13" type="ORF">CLOSTASPAR_00104</name>
</gene>
<feature type="domain" description="TrmE-type G" evidence="12">
    <location>
        <begin position="227"/>
        <end position="391"/>
    </location>
</feature>
<dbReference type="InterPro" id="IPR025867">
    <property type="entry name" value="MnmE_helical"/>
</dbReference>
<dbReference type="FunFam" id="3.30.1360.120:FF:000003">
    <property type="entry name" value="tRNA modification GTPase MnmE"/>
    <property type="match status" value="1"/>
</dbReference>
<dbReference type="Gene3D" id="1.20.120.430">
    <property type="entry name" value="tRNA modification GTPase MnmE domain 2"/>
    <property type="match status" value="1"/>
</dbReference>
<dbReference type="InterPro" id="IPR027368">
    <property type="entry name" value="MnmE_dom2"/>
</dbReference>
<dbReference type="PROSITE" id="PS51709">
    <property type="entry name" value="G_TRME"/>
    <property type="match status" value="1"/>
</dbReference>
<comment type="subunit">
    <text evidence="10">Homodimer. Heterotetramer of two MnmE and two MnmG subunits.</text>
</comment>
<dbReference type="Gene3D" id="3.30.1360.120">
    <property type="entry name" value="Probable tRNA modification gtpase trme, domain 1"/>
    <property type="match status" value="1"/>
</dbReference>
<evidence type="ECO:0000313" key="13">
    <source>
        <dbReference type="EMBL" id="EEG57788.1"/>
    </source>
</evidence>
<dbReference type="GO" id="GO:0005525">
    <property type="term" value="F:GTP binding"/>
    <property type="evidence" value="ECO:0007669"/>
    <property type="project" value="UniProtKB-UniRule"/>
</dbReference>
<feature type="binding site" evidence="10">
    <location>
        <position position="131"/>
    </location>
    <ligand>
        <name>(6S)-5-formyl-5,6,7,8-tetrahydrofolate</name>
        <dbReference type="ChEBI" id="CHEBI:57457"/>
    </ligand>
</feature>
<protein>
    <recommendedName>
        <fullName evidence="10">tRNA modification GTPase MnmE</fullName>
        <ecNumber evidence="10">3.6.-.-</ecNumber>
    </recommendedName>
</protein>
<dbReference type="GO" id="GO:0030488">
    <property type="term" value="P:tRNA methylation"/>
    <property type="evidence" value="ECO:0007669"/>
    <property type="project" value="TreeGrafter"/>
</dbReference>
<keyword evidence="6 10" id="KW-0378">Hydrolase</keyword>
<comment type="caution">
    <text evidence="10">Lacks conserved residue(s) required for the propagation of feature annotation.</text>
</comment>
<dbReference type="HOGENOM" id="CLU_019624_4_1_9"/>
<keyword evidence="4 10" id="KW-0479">Metal-binding</keyword>
<sequence length="470" mass="51593">MGEKIMRTDTIAAIATGMSNSGIGIVRISGGEAFAVIDRIFRNKAGKPVKLSQERSHTVHYGFIYDGDERVDEALVILMRGPRSFTAEDTVEIDCHGGVLMVKKILETVIRYGARTAEPGEFTKRAFLNGRIDLSQAEAVADVINAKNDYALRNSVGQLGGSVSKKIKELRAGILYQIAFIESALDDPEHISLDGFAQSLRAEIEEMTEQVEKLIRSADDGRVMTEGVRTVILGKPNAGKSSLMNVLIGEDRAIVTEIAGTTRDTLEEHIYLQGISLNVVDTAGIRDTEDVVEKIGVDRAMKAAREADLLIYVVDGSTPLDENDREIMDFIRSNSGEGGKKAIVLLNKTDLETCVDAGVLERETGCVVIPISAKEEQGIEALEQEIKQMFYHGTLSFNDEVYITSVRHKEALGRARESLEMVKCSVEQGLPEDFYSIDLMDAYEQLGLIIGEAVDDDVVNEIFAKFCMGK</sequence>
<accession>C0CT09</accession>
<keyword evidence="5 10" id="KW-0547">Nucleotide-binding</keyword>
<evidence type="ECO:0000256" key="3">
    <source>
        <dbReference type="ARBA" id="ARBA00022694"/>
    </source>
</evidence>
<dbReference type="InterPro" id="IPR027266">
    <property type="entry name" value="TrmE/GcvT-like"/>
</dbReference>
<feature type="binding site" evidence="10">
    <location>
        <position position="261"/>
    </location>
    <ligand>
        <name>K(+)</name>
        <dbReference type="ChEBI" id="CHEBI:29103"/>
    </ligand>
</feature>
<dbReference type="InterPro" id="IPR005225">
    <property type="entry name" value="Small_GTP-bd"/>
</dbReference>
<keyword evidence="2 10" id="KW-0963">Cytoplasm</keyword>
<dbReference type="GO" id="GO:0002098">
    <property type="term" value="P:tRNA wobble uridine modification"/>
    <property type="evidence" value="ECO:0007669"/>
    <property type="project" value="TreeGrafter"/>
</dbReference>
<feature type="binding site" evidence="10">
    <location>
        <position position="237"/>
    </location>
    <ligand>
        <name>K(+)</name>
        <dbReference type="ChEBI" id="CHEBI:29103"/>
    </ligand>
</feature>
<evidence type="ECO:0000256" key="2">
    <source>
        <dbReference type="ARBA" id="ARBA00022490"/>
    </source>
</evidence>
<dbReference type="Gene3D" id="3.40.50.300">
    <property type="entry name" value="P-loop containing nucleotide triphosphate hydrolases"/>
    <property type="match status" value="1"/>
</dbReference>
<feature type="binding site" evidence="10">
    <location>
        <begin position="256"/>
        <end position="262"/>
    </location>
    <ligand>
        <name>GTP</name>
        <dbReference type="ChEBI" id="CHEBI:37565"/>
    </ligand>
</feature>
<evidence type="ECO:0000256" key="4">
    <source>
        <dbReference type="ARBA" id="ARBA00022723"/>
    </source>
</evidence>
<comment type="cofactor">
    <cofactor evidence="10">
        <name>K(+)</name>
        <dbReference type="ChEBI" id="CHEBI:29103"/>
    </cofactor>
    <text evidence="10">Binds 1 potassium ion per subunit.</text>
</comment>